<name>A0A6I1FRP6_9BACI</name>
<evidence type="ECO:0000256" key="1">
    <source>
        <dbReference type="ARBA" id="ARBA00023172"/>
    </source>
</evidence>
<dbReference type="GO" id="GO:0003677">
    <property type="term" value="F:DNA binding"/>
    <property type="evidence" value="ECO:0007669"/>
    <property type="project" value="InterPro"/>
</dbReference>
<evidence type="ECO:0000259" key="2">
    <source>
        <dbReference type="PROSITE" id="PS51898"/>
    </source>
</evidence>
<gene>
    <name evidence="3" type="ORF">F9802_07855</name>
</gene>
<dbReference type="Gene3D" id="1.10.443.10">
    <property type="entry name" value="Intergrase catalytic core"/>
    <property type="match status" value="1"/>
</dbReference>
<dbReference type="EMBL" id="WEIO01000004">
    <property type="protein sequence ID" value="KAB7707248.1"/>
    <property type="molecule type" value="Genomic_DNA"/>
</dbReference>
<dbReference type="GO" id="GO:0006310">
    <property type="term" value="P:DNA recombination"/>
    <property type="evidence" value="ECO:0007669"/>
    <property type="project" value="UniProtKB-KW"/>
</dbReference>
<dbReference type="PROSITE" id="PS51898">
    <property type="entry name" value="TYR_RECOMBINASE"/>
    <property type="match status" value="1"/>
</dbReference>
<dbReference type="InterPro" id="IPR002104">
    <property type="entry name" value="Integrase_catalytic"/>
</dbReference>
<feature type="domain" description="Tyr recombinase" evidence="2">
    <location>
        <begin position="1"/>
        <end position="127"/>
    </location>
</feature>
<dbReference type="GO" id="GO:0015074">
    <property type="term" value="P:DNA integration"/>
    <property type="evidence" value="ECO:0007669"/>
    <property type="project" value="InterPro"/>
</dbReference>
<comment type="caution">
    <text evidence="3">The sequence shown here is derived from an EMBL/GenBank/DDBJ whole genome shotgun (WGS) entry which is preliminary data.</text>
</comment>
<dbReference type="AlphaFoldDB" id="A0A6I1FRP6"/>
<proteinExistence type="predicted"/>
<accession>A0A6I1FRP6</accession>
<dbReference type="InterPro" id="IPR013762">
    <property type="entry name" value="Integrase-like_cat_sf"/>
</dbReference>
<dbReference type="SUPFAM" id="SSF56349">
    <property type="entry name" value="DNA breaking-rejoining enzymes"/>
    <property type="match status" value="1"/>
</dbReference>
<protein>
    <recommendedName>
        <fullName evidence="2">Tyr recombinase domain-containing protein</fullName>
    </recommendedName>
</protein>
<keyword evidence="4" id="KW-1185">Reference proteome</keyword>
<sequence length="127" mass="14946">MLGIELAKINFEKQEIFIDQAIVRGKNGKPVINDIKSDASERLISLPASVSLELKHYIHQLQKERLKAGEDWVEKEREWLFCNIDGTHFYPTPLFTWSQRFAKRVGVRYIRLHDLFEHKKNPCIARV</sequence>
<organism evidence="3 4">
    <name type="scientific">Bacillus aerolatus</name>
    <dbReference type="NCBI Taxonomy" id="2653354"/>
    <lineage>
        <taxon>Bacteria</taxon>
        <taxon>Bacillati</taxon>
        <taxon>Bacillota</taxon>
        <taxon>Bacilli</taxon>
        <taxon>Bacillales</taxon>
        <taxon>Bacillaceae</taxon>
        <taxon>Bacillus</taxon>
    </lineage>
</organism>
<keyword evidence="1" id="KW-0233">DNA recombination</keyword>
<dbReference type="Proteomes" id="UP000429595">
    <property type="component" value="Unassembled WGS sequence"/>
</dbReference>
<dbReference type="InterPro" id="IPR011010">
    <property type="entry name" value="DNA_brk_join_enz"/>
</dbReference>
<evidence type="ECO:0000313" key="4">
    <source>
        <dbReference type="Proteomes" id="UP000429595"/>
    </source>
</evidence>
<evidence type="ECO:0000313" key="3">
    <source>
        <dbReference type="EMBL" id="KAB7707248.1"/>
    </source>
</evidence>
<reference evidence="3 4" key="1">
    <citation type="submission" date="2019-10" db="EMBL/GenBank/DDBJ databases">
        <title>Bacillus aerolatum sp. nov., isolated from bioaerosol of sport playgrounds.</title>
        <authorList>
            <person name="Chen P."/>
            <person name="Zhang G."/>
        </authorList>
    </citation>
    <scope>NUCLEOTIDE SEQUENCE [LARGE SCALE GENOMIC DNA]</scope>
    <source>
        <strain evidence="3 4">CX253</strain>
    </source>
</reference>